<dbReference type="SUPFAM" id="SSF53807">
    <property type="entry name" value="Helical backbone' metal receptor"/>
    <property type="match status" value="1"/>
</dbReference>
<gene>
    <name evidence="3" type="ORF">E3W66_06115</name>
</gene>
<keyword evidence="1" id="KW-0732">Signal</keyword>
<reference evidence="3 4" key="1">
    <citation type="submission" date="2019-03" db="EMBL/GenBank/DDBJ databases">
        <title>Draft genome of Gammaproteobacteria bacterium LSUCC0057, a member of the SAR92 clade.</title>
        <authorList>
            <person name="Lanclos V.C."/>
            <person name="Doiron C."/>
            <person name="Henson M.W."/>
            <person name="Thrash J.C."/>
        </authorList>
    </citation>
    <scope>NUCLEOTIDE SEQUENCE [LARGE SCALE GENOMIC DNA]</scope>
    <source>
        <strain evidence="3 4">LSUCC0057</strain>
    </source>
</reference>
<dbReference type="OrthoDB" id="6495095at2"/>
<evidence type="ECO:0000256" key="1">
    <source>
        <dbReference type="ARBA" id="ARBA00022729"/>
    </source>
</evidence>
<dbReference type="InterPro" id="IPR050902">
    <property type="entry name" value="ABC_Transporter_SBP"/>
</dbReference>
<dbReference type="PANTHER" id="PTHR30535">
    <property type="entry name" value="VITAMIN B12-BINDING PROTEIN"/>
    <property type="match status" value="1"/>
</dbReference>
<keyword evidence="4" id="KW-1185">Reference proteome</keyword>
<feature type="domain" description="Fe/B12 periplasmic-binding" evidence="2">
    <location>
        <begin position="38"/>
        <end position="287"/>
    </location>
</feature>
<dbReference type="CDD" id="cd01144">
    <property type="entry name" value="BtuF"/>
    <property type="match status" value="1"/>
</dbReference>
<dbReference type="AlphaFoldDB" id="A0A4Y8UHL2"/>
<organism evidence="3 4">
    <name type="scientific">Gammaproteobacteria bacterium LSUCC0057</name>
    <dbReference type="NCBI Taxonomy" id="2559237"/>
    <lineage>
        <taxon>Bacteria</taxon>
        <taxon>Pseudomonadati</taxon>
        <taxon>Pseudomonadota</taxon>
        <taxon>Gammaproteobacteria</taxon>
        <taxon>Cellvibrionales</taxon>
        <taxon>Porticoccaceae</taxon>
        <taxon>SAR92 clade</taxon>
    </lineage>
</organism>
<dbReference type="InterPro" id="IPR002491">
    <property type="entry name" value="ABC_transptr_periplasmic_BD"/>
</dbReference>
<dbReference type="PANTHER" id="PTHR30535:SF34">
    <property type="entry name" value="MOLYBDATE-BINDING PROTEIN MOLA"/>
    <property type="match status" value="1"/>
</dbReference>
<evidence type="ECO:0000259" key="2">
    <source>
        <dbReference type="PROSITE" id="PS50983"/>
    </source>
</evidence>
<dbReference type="Proteomes" id="UP000298133">
    <property type="component" value="Unassembled WGS sequence"/>
</dbReference>
<accession>A0A4Y8UHL2</accession>
<protein>
    <submittedName>
        <fullName evidence="3">Cobalamin-binding protein</fullName>
    </submittedName>
</protein>
<dbReference type="EMBL" id="SPIA01000002">
    <property type="protein sequence ID" value="TFH67822.1"/>
    <property type="molecule type" value="Genomic_DNA"/>
</dbReference>
<dbReference type="GO" id="GO:0071281">
    <property type="term" value="P:cellular response to iron ion"/>
    <property type="evidence" value="ECO:0007669"/>
    <property type="project" value="TreeGrafter"/>
</dbReference>
<name>A0A4Y8UHL2_9GAMM</name>
<evidence type="ECO:0000313" key="3">
    <source>
        <dbReference type="EMBL" id="TFH67822.1"/>
    </source>
</evidence>
<dbReference type="Pfam" id="PF01497">
    <property type="entry name" value="Peripla_BP_2"/>
    <property type="match status" value="1"/>
</dbReference>
<comment type="caution">
    <text evidence="3">The sequence shown here is derived from an EMBL/GenBank/DDBJ whole genome shotgun (WGS) entry which is preliminary data.</text>
</comment>
<dbReference type="NCBIfam" id="NF038402">
    <property type="entry name" value="TroA_like"/>
    <property type="match status" value="1"/>
</dbReference>
<proteinExistence type="predicted"/>
<dbReference type="Gene3D" id="3.40.50.1980">
    <property type="entry name" value="Nitrogenase molybdenum iron protein domain"/>
    <property type="match status" value="2"/>
</dbReference>
<dbReference type="InterPro" id="IPR054828">
    <property type="entry name" value="Vit_B12_bind_prot"/>
</dbReference>
<dbReference type="PROSITE" id="PS50983">
    <property type="entry name" value="FE_B12_PBP"/>
    <property type="match status" value="1"/>
</dbReference>
<evidence type="ECO:0000313" key="4">
    <source>
        <dbReference type="Proteomes" id="UP000298133"/>
    </source>
</evidence>
<sequence>MQHRAAPAQRPTDGGGVRALLLAALLLTDGAAASAAQRIVSLAPHITEILFAIGAGEQLVGADEYSDYPAAALTVPRVSNYAGANYEQIVALRPDLVIGWQSGNGEKMVAPLRQLGIAVVMVEARQLEDIPATVEQLAQLTGREAAGAQLAAQLRQRLAALADRYRDAAPVRFFYQIWDQPLITYNGEHLLSTALARCGGVNIFAKARPLVPYVSAEAVLLADPQVMFSAGRHPADNASLAAWRRWPTLAAVSGGHLYGIAADLTARHGPRFIGGAEQLCELLDRARG</sequence>